<evidence type="ECO:0000313" key="2">
    <source>
        <dbReference type="Proteomes" id="UP001341840"/>
    </source>
</evidence>
<protein>
    <submittedName>
        <fullName evidence="1">N-alpha-acetyltransferase 16, NatA auxiliary subunit</fullName>
    </submittedName>
</protein>
<proteinExistence type="predicted"/>
<keyword evidence="2" id="KW-1185">Reference proteome</keyword>
<gene>
    <name evidence="1" type="primary">NAA16_2</name>
    <name evidence="1" type="ORF">PIB30_051536</name>
</gene>
<dbReference type="Proteomes" id="UP001341840">
    <property type="component" value="Unassembled WGS sequence"/>
</dbReference>
<reference evidence="1 2" key="1">
    <citation type="journal article" date="2023" name="Plants (Basel)">
        <title>Bridging the Gap: Combining Genomics and Transcriptomics Approaches to Understand Stylosanthes scabra, an Orphan Legume from the Brazilian Caatinga.</title>
        <authorList>
            <person name="Ferreira-Neto J.R.C."/>
            <person name="da Silva M.D."/>
            <person name="Binneck E."/>
            <person name="de Melo N.F."/>
            <person name="da Silva R.H."/>
            <person name="de Melo A.L.T.M."/>
            <person name="Pandolfi V."/>
            <person name="Bustamante F.O."/>
            <person name="Brasileiro-Vidal A.C."/>
            <person name="Benko-Iseppon A.M."/>
        </authorList>
    </citation>
    <scope>NUCLEOTIDE SEQUENCE [LARGE SCALE GENOMIC DNA]</scope>
    <source>
        <tissue evidence="1">Leaves</tissue>
    </source>
</reference>
<comment type="caution">
    <text evidence="1">The sequence shown here is derived from an EMBL/GenBank/DDBJ whole genome shotgun (WGS) entry which is preliminary data.</text>
</comment>
<sequence length="56" mass="6603">MLKFRYYEGLQKCVGLYSVDGQYSHDEIDRLDSLDRSLGQQYKWSSAVKGSRHKIF</sequence>
<organism evidence="1 2">
    <name type="scientific">Stylosanthes scabra</name>
    <dbReference type="NCBI Taxonomy" id="79078"/>
    <lineage>
        <taxon>Eukaryota</taxon>
        <taxon>Viridiplantae</taxon>
        <taxon>Streptophyta</taxon>
        <taxon>Embryophyta</taxon>
        <taxon>Tracheophyta</taxon>
        <taxon>Spermatophyta</taxon>
        <taxon>Magnoliopsida</taxon>
        <taxon>eudicotyledons</taxon>
        <taxon>Gunneridae</taxon>
        <taxon>Pentapetalae</taxon>
        <taxon>rosids</taxon>
        <taxon>fabids</taxon>
        <taxon>Fabales</taxon>
        <taxon>Fabaceae</taxon>
        <taxon>Papilionoideae</taxon>
        <taxon>50 kb inversion clade</taxon>
        <taxon>dalbergioids sensu lato</taxon>
        <taxon>Dalbergieae</taxon>
        <taxon>Pterocarpus clade</taxon>
        <taxon>Stylosanthes</taxon>
    </lineage>
</organism>
<dbReference type="EMBL" id="JASCZI010151400">
    <property type="protein sequence ID" value="MED6172594.1"/>
    <property type="molecule type" value="Genomic_DNA"/>
</dbReference>
<name>A0ABU6VGB3_9FABA</name>
<accession>A0ABU6VGB3</accession>
<evidence type="ECO:0000313" key="1">
    <source>
        <dbReference type="EMBL" id="MED6172594.1"/>
    </source>
</evidence>